<keyword evidence="1" id="KW-0472">Membrane</keyword>
<evidence type="ECO:0000313" key="4">
    <source>
        <dbReference type="Proteomes" id="UP000434276"/>
    </source>
</evidence>
<evidence type="ECO:0000313" key="3">
    <source>
        <dbReference type="EMBL" id="CAA0384278.1"/>
    </source>
</evidence>
<keyword evidence="1" id="KW-0812">Transmembrane</keyword>
<organism evidence="3 4">
    <name type="scientific">Arabidopsis thaliana</name>
    <name type="common">Mouse-ear cress</name>
    <dbReference type="NCBI Taxonomy" id="3702"/>
    <lineage>
        <taxon>Eukaryota</taxon>
        <taxon>Viridiplantae</taxon>
        <taxon>Streptophyta</taxon>
        <taxon>Embryophyta</taxon>
        <taxon>Tracheophyta</taxon>
        <taxon>Spermatophyta</taxon>
        <taxon>Magnoliopsida</taxon>
        <taxon>eudicotyledons</taxon>
        <taxon>Gunneridae</taxon>
        <taxon>Pentapetalae</taxon>
        <taxon>rosids</taxon>
        <taxon>malvids</taxon>
        <taxon>Brassicales</taxon>
        <taxon>Brassicaceae</taxon>
        <taxon>Camelineae</taxon>
        <taxon>Arabidopsis</taxon>
    </lineage>
</organism>
<dbReference type="EMBL" id="CACSHJ010000089">
    <property type="protein sequence ID" value="CAA0384278.1"/>
    <property type="molecule type" value="Genomic_DNA"/>
</dbReference>
<dbReference type="Proteomes" id="UP000434276">
    <property type="component" value="Unassembled WGS sequence"/>
</dbReference>
<name>A0A5S9XHJ4_ARATH</name>
<feature type="chain" id="PRO_5024868398" description="Transmembrane protein" evidence="2">
    <location>
        <begin position="19"/>
        <end position="129"/>
    </location>
</feature>
<sequence>MRGLLLLILCFYLFGGLGFKSTFCSVRSRRSYRNFLLMRSRPCLVDLFSDLPQLCRWRRLSRALVLRLPFFFSNLISVSSFFMLLSGGRRCLTVMEASSVAPSLCVPACVTTKADLWRVAEVSLRLRQV</sequence>
<protein>
    <recommendedName>
        <fullName evidence="5">Transmembrane protein</fullName>
    </recommendedName>
</protein>
<evidence type="ECO:0000256" key="2">
    <source>
        <dbReference type="SAM" id="SignalP"/>
    </source>
</evidence>
<accession>A0A5S9XHJ4</accession>
<keyword evidence="2" id="KW-0732">Signal</keyword>
<reference evidence="3 4" key="1">
    <citation type="submission" date="2019-12" db="EMBL/GenBank/DDBJ databases">
        <authorList>
            <person name="Jiao W.-B."/>
            <person name="Schneeberger K."/>
        </authorList>
    </citation>
    <scope>NUCLEOTIDE SEQUENCE [LARGE SCALE GENOMIC DNA]</scope>
    <source>
        <strain evidence="4">cv. C24</strain>
    </source>
</reference>
<feature type="signal peptide" evidence="2">
    <location>
        <begin position="1"/>
        <end position="18"/>
    </location>
</feature>
<gene>
    <name evidence="3" type="ORF">C24_LOCUS14468</name>
</gene>
<feature type="transmembrane region" description="Helical" evidence="1">
    <location>
        <begin position="64"/>
        <end position="85"/>
    </location>
</feature>
<proteinExistence type="predicted"/>
<evidence type="ECO:0000256" key="1">
    <source>
        <dbReference type="SAM" id="Phobius"/>
    </source>
</evidence>
<keyword evidence="1" id="KW-1133">Transmembrane helix</keyword>
<evidence type="ECO:0008006" key="5">
    <source>
        <dbReference type="Google" id="ProtNLM"/>
    </source>
</evidence>
<dbReference type="AlphaFoldDB" id="A0A5S9XHJ4"/>